<proteinExistence type="predicted"/>
<dbReference type="InterPro" id="IPR049423">
    <property type="entry name" value="VP5"/>
</dbReference>
<dbReference type="EMBL" id="DQ010326">
    <property type="protein sequence ID" value="AAY34358.1"/>
    <property type="molecule type" value="Genomic_RNA"/>
</dbReference>
<protein>
    <submittedName>
        <fullName evidence="1">Protein 7</fullName>
    </submittedName>
</protein>
<reference evidence="1" key="1">
    <citation type="journal article" date="2006" name="J. Gen. Virol.">
        <title>Identification and genome characterization of Heliothis armigera cypovirus types 5 and 14 and Heliothis assulta cypovirus type 14.</title>
        <authorList>
            <person name="Li Y."/>
            <person name="Tan L."/>
            <person name="Li Y."/>
            <person name="Chen W."/>
            <person name="Zhang J."/>
            <person name="Hu Y."/>
        </authorList>
    </citation>
    <scope>NUCLEOTIDE SEQUENCE</scope>
    <source>
        <strain evidence="1">China</strain>
    </source>
</reference>
<evidence type="ECO:0000313" key="1">
    <source>
        <dbReference type="EMBL" id="AAY34358.1"/>
    </source>
</evidence>
<name>Q4U5R7_9REOV</name>
<organism evidence="1">
    <name type="scientific">Heliothis armigera cypovirus 14</name>
    <dbReference type="NCBI Taxonomy" id="327947"/>
    <lineage>
        <taxon>Viruses</taxon>
        <taxon>Riboviria</taxon>
        <taxon>Orthornavirae</taxon>
        <taxon>Duplornaviricota</taxon>
        <taxon>Resentoviricetes</taxon>
        <taxon>Reovirales</taxon>
        <taxon>Spinareoviridae</taxon>
        <taxon>Cypovirus</taxon>
        <taxon>Cypovirus lymantriae</taxon>
        <taxon>Cypovirus 14</taxon>
    </lineage>
</organism>
<sequence length="424" mass="48625">METLQRPDGGFTSRHIEKIRVTNGREKQTLSQYIQKLRFTRAVNNTLPLVPYPTVTEPANRGSAQYPQQNILSAFSQALFSVGEYHVTAHQQFAGLQELQKEGTSFRLSTDGWLYPNERPGQVYYSQADAARFAKFAAPLMDANNPEYREDYNGLVTLFANQFVDQSGDAEVFDLRILEILNQKSGLFSLNQDVSLFPWIDIMLDLSYAVDGLGDLTQIVTECLWVASVAITGRTCREILTSQVGVEVTYTLRYYGENSMLTSRRHDSPAYDLIRHEFLAKVFSRLHYKRLKAIKDKTGATTLMDYITQPVNRDMRTPTPTLNATSSKYETQDVIMPFAEMYATYANLSHDIMGYEGREISRAHASQYLNYYKRLQELHDDMEAKYRTDMTSSNVEFLRKNVDVKMRDLNLYDQAHVKDTSVQE</sequence>
<dbReference type="Pfam" id="PF20807">
    <property type="entry name" value="VP5"/>
    <property type="match status" value="1"/>
</dbReference>
<accession>Q4U5R7</accession>